<dbReference type="Gene3D" id="1.10.443.10">
    <property type="entry name" value="Intergrase catalytic core"/>
    <property type="match status" value="1"/>
</dbReference>
<evidence type="ECO:0000256" key="2">
    <source>
        <dbReference type="SAM" id="MobiDB-lite"/>
    </source>
</evidence>
<comment type="caution">
    <text evidence="3">The sequence shown here is derived from an EMBL/GenBank/DDBJ whole genome shotgun (WGS) entry which is preliminary data.</text>
</comment>
<reference evidence="3" key="1">
    <citation type="submission" date="2021-09" db="EMBL/GenBank/DDBJ databases">
        <title>Genomic analysis of Ralstonia spp.</title>
        <authorList>
            <person name="Aburjaile F."/>
            <person name="Ariute J.C."/>
            <person name="Pais A.K.L."/>
            <person name="Albuquerque G.M.R."/>
            <person name="Silva A.M.F."/>
            <person name="Brenig B."/>
            <person name="Azevedo V."/>
            <person name="Matiuzzi M."/>
            <person name="Ramos R."/>
            <person name="Goes-Neto A."/>
            <person name="Soares S."/>
            <person name="Iseppon A.M.B."/>
            <person name="Souza E."/>
            <person name="Gama M."/>
        </authorList>
    </citation>
    <scope>NUCLEOTIDE SEQUENCE</scope>
    <source>
        <strain evidence="3">B4</strain>
    </source>
</reference>
<sequence>MARYTCAMPSAITTTDTSAPGPQPAAGATSAVQTTTEGDLQAHARDRERVQAWLEARAHGARAVGPSTLSQYRVEAERVCWYARAIGKPIARWQREDAHAYLRFLQDPPAWAISTRGFARDETGWTPLRGPLSARSLRQCSVIAANLCGWLQRNGHLRTNPFLDDDGIVIVLLPEATPATLPPAPSPPDPAAALCAHDMALLVDAVRTRVALGREARLRQARDSFLAELLAYAGLRVAELVGARMSDVALHAVPEARCAADPALPPSVWLLGIGAGRTQRWLPCDALMAALRAYRTAFGLSPLPLPGETTPLLLSVRKRSPRRADGTIIDSPALRRDFGERRGIGSRSQLLQIIKAMLAEAAEHARALGHADAAERLAHASLRGLRGAHLRERLASGEAAGDIAHALGLAALPNVATRAREADLASSILEAARRLATPLT</sequence>
<dbReference type="InterPro" id="IPR011010">
    <property type="entry name" value="DNA_brk_join_enz"/>
</dbReference>
<evidence type="ECO:0000313" key="4">
    <source>
        <dbReference type="Proteomes" id="UP001143674"/>
    </source>
</evidence>
<evidence type="ECO:0000313" key="3">
    <source>
        <dbReference type="EMBL" id="MDB0520556.1"/>
    </source>
</evidence>
<dbReference type="AlphaFoldDB" id="A0AAE3T227"/>
<accession>A0AAE3T227</accession>
<dbReference type="SUPFAM" id="SSF56349">
    <property type="entry name" value="DNA breaking-rejoining enzymes"/>
    <property type="match status" value="2"/>
</dbReference>
<feature type="region of interest" description="Disordered" evidence="2">
    <location>
        <begin position="1"/>
        <end position="39"/>
    </location>
</feature>
<dbReference type="Proteomes" id="UP001143674">
    <property type="component" value="Unassembled WGS sequence"/>
</dbReference>
<dbReference type="InterPro" id="IPR013762">
    <property type="entry name" value="Integrase-like_cat_sf"/>
</dbReference>
<evidence type="ECO:0000256" key="1">
    <source>
        <dbReference type="ARBA" id="ARBA00023172"/>
    </source>
</evidence>
<feature type="compositionally biased region" description="Polar residues" evidence="2">
    <location>
        <begin position="11"/>
        <end position="20"/>
    </location>
</feature>
<dbReference type="RefSeq" id="WP_184851188.1">
    <property type="nucleotide sequence ID" value="NZ_JABZEH010000002.1"/>
</dbReference>
<protein>
    <submittedName>
        <fullName evidence="3">Integrase</fullName>
    </submittedName>
</protein>
<gene>
    <name evidence="3" type="ORF">LBW55_02890</name>
</gene>
<dbReference type="GO" id="GO:0003677">
    <property type="term" value="F:DNA binding"/>
    <property type="evidence" value="ECO:0007669"/>
    <property type="project" value="InterPro"/>
</dbReference>
<proteinExistence type="predicted"/>
<organism evidence="3 4">
    <name type="scientific">Ralstonia solanacearum</name>
    <name type="common">Pseudomonas solanacearum</name>
    <dbReference type="NCBI Taxonomy" id="305"/>
    <lineage>
        <taxon>Bacteria</taxon>
        <taxon>Pseudomonadati</taxon>
        <taxon>Pseudomonadota</taxon>
        <taxon>Betaproteobacteria</taxon>
        <taxon>Burkholderiales</taxon>
        <taxon>Burkholderiaceae</taxon>
        <taxon>Ralstonia</taxon>
        <taxon>Ralstonia solanacearum species complex</taxon>
    </lineage>
</organism>
<dbReference type="EMBL" id="JAIVEX010000002">
    <property type="protein sequence ID" value="MDB0520556.1"/>
    <property type="molecule type" value="Genomic_DNA"/>
</dbReference>
<name>A0AAE3T227_RALSL</name>
<dbReference type="GO" id="GO:0015074">
    <property type="term" value="P:DNA integration"/>
    <property type="evidence" value="ECO:0007669"/>
    <property type="project" value="InterPro"/>
</dbReference>
<keyword evidence="1" id="KW-0233">DNA recombination</keyword>
<dbReference type="GO" id="GO:0006310">
    <property type="term" value="P:DNA recombination"/>
    <property type="evidence" value="ECO:0007669"/>
    <property type="project" value="UniProtKB-KW"/>
</dbReference>